<reference evidence="1" key="1">
    <citation type="submission" date="2018-07" db="EMBL/GenBank/DDBJ databases">
        <authorList>
            <person name="Quirk P.G."/>
            <person name="Krulwich T.A."/>
        </authorList>
    </citation>
    <scope>NUCLEOTIDE SEQUENCE</scope>
</reference>
<organism evidence="1">
    <name type="scientific">Culicoides sonorensis</name>
    <name type="common">Biting midge</name>
    <dbReference type="NCBI Taxonomy" id="179676"/>
    <lineage>
        <taxon>Eukaryota</taxon>
        <taxon>Metazoa</taxon>
        <taxon>Ecdysozoa</taxon>
        <taxon>Arthropoda</taxon>
        <taxon>Hexapoda</taxon>
        <taxon>Insecta</taxon>
        <taxon>Pterygota</taxon>
        <taxon>Neoptera</taxon>
        <taxon>Endopterygota</taxon>
        <taxon>Diptera</taxon>
        <taxon>Nematocera</taxon>
        <taxon>Chironomoidea</taxon>
        <taxon>Ceratopogonidae</taxon>
        <taxon>Ceratopogoninae</taxon>
        <taxon>Culicoides</taxon>
        <taxon>Monoculicoides</taxon>
    </lineage>
</organism>
<name>A0A336M003_CULSO</name>
<sequence length="123" mass="12985">MNPAELNSSSDSELRALCPFVIPFMIGALCGLVSREANGDPGRDRACFIASGATKSKSFTSIFSISLILPTKLATFSVNDIVSTIFLNSSTAIQASYFALPTTSQKAGRACLHGPSVACLKYE</sequence>
<proteinExistence type="predicted"/>
<dbReference type="VEuPathDB" id="VectorBase:CSON009253"/>
<gene>
    <name evidence="1" type="primary">CSON009253</name>
</gene>
<dbReference type="EMBL" id="UFQT01000364">
    <property type="protein sequence ID" value="SSX23565.1"/>
    <property type="molecule type" value="Genomic_DNA"/>
</dbReference>
<dbReference type="AlphaFoldDB" id="A0A336M003"/>
<accession>A0A336M003</accession>
<evidence type="ECO:0000313" key="1">
    <source>
        <dbReference type="EMBL" id="SSX23565.1"/>
    </source>
</evidence>
<protein>
    <submittedName>
        <fullName evidence="1">CSON009253 protein</fullName>
    </submittedName>
</protein>